<evidence type="ECO:0000256" key="4">
    <source>
        <dbReference type="ARBA" id="ARBA00022989"/>
    </source>
</evidence>
<keyword evidence="4 6" id="KW-1133">Transmembrane helix</keyword>
<keyword evidence="3 6" id="KW-0812">Transmembrane</keyword>
<feature type="transmembrane region" description="Helical" evidence="6">
    <location>
        <begin position="124"/>
        <end position="143"/>
    </location>
</feature>
<evidence type="ECO:0000256" key="2">
    <source>
        <dbReference type="ARBA" id="ARBA00009399"/>
    </source>
</evidence>
<organism evidence="8 9">
    <name type="scientific">Sphingomonas caseinilyticus</name>
    <dbReference type="NCBI Taxonomy" id="2908205"/>
    <lineage>
        <taxon>Bacteria</taxon>
        <taxon>Pseudomonadati</taxon>
        <taxon>Pseudomonadota</taxon>
        <taxon>Alphaproteobacteria</taxon>
        <taxon>Sphingomonadales</taxon>
        <taxon>Sphingomonadaceae</taxon>
        <taxon>Sphingomonas</taxon>
    </lineage>
</organism>
<feature type="transmembrane region" description="Helical" evidence="6">
    <location>
        <begin position="59"/>
        <end position="79"/>
    </location>
</feature>
<feature type="transmembrane region" description="Helical" evidence="6">
    <location>
        <begin position="91"/>
        <end position="112"/>
    </location>
</feature>
<comment type="subcellular location">
    <subcellularLocation>
        <location evidence="1">Membrane</location>
        <topology evidence="1">Multi-pass membrane protein</topology>
    </subcellularLocation>
</comment>
<accession>A0ABT0RTD8</accession>
<dbReference type="PANTHER" id="PTHR38459">
    <property type="entry name" value="PROPHAGE BACTOPRENOL-LINKED GLUCOSE TRANSLOCASE HOMOLOG"/>
    <property type="match status" value="1"/>
</dbReference>
<reference evidence="8 9" key="1">
    <citation type="submission" date="2022-05" db="EMBL/GenBank/DDBJ databases">
        <authorList>
            <person name="Jo J.-H."/>
            <person name="Im W.-T."/>
        </authorList>
    </citation>
    <scope>NUCLEOTIDE SEQUENCE [LARGE SCALE GENOMIC DNA]</scope>
    <source>
        <strain evidence="8 9">NSE70-1</strain>
    </source>
</reference>
<dbReference type="EMBL" id="JAMGBA010000001">
    <property type="protein sequence ID" value="MCL6698211.1"/>
    <property type="molecule type" value="Genomic_DNA"/>
</dbReference>
<evidence type="ECO:0000259" key="7">
    <source>
        <dbReference type="Pfam" id="PF04138"/>
    </source>
</evidence>
<evidence type="ECO:0000313" key="8">
    <source>
        <dbReference type="EMBL" id="MCL6698211.1"/>
    </source>
</evidence>
<evidence type="ECO:0000256" key="5">
    <source>
        <dbReference type="ARBA" id="ARBA00023136"/>
    </source>
</evidence>
<name>A0ABT0RTD8_9SPHN</name>
<keyword evidence="9" id="KW-1185">Reference proteome</keyword>
<dbReference type="InterPro" id="IPR051401">
    <property type="entry name" value="GtrA_CellWall_Glycosyl"/>
</dbReference>
<comment type="caution">
    <text evidence="8">The sequence shown here is derived from an EMBL/GenBank/DDBJ whole genome shotgun (WGS) entry which is preliminary data.</text>
</comment>
<dbReference type="Proteomes" id="UP001203410">
    <property type="component" value="Unassembled WGS sequence"/>
</dbReference>
<proteinExistence type="inferred from homology"/>
<feature type="domain" description="GtrA/DPMS transmembrane" evidence="7">
    <location>
        <begin position="28"/>
        <end position="144"/>
    </location>
</feature>
<evidence type="ECO:0000256" key="1">
    <source>
        <dbReference type="ARBA" id="ARBA00004141"/>
    </source>
</evidence>
<dbReference type="RefSeq" id="WP_249903558.1">
    <property type="nucleotide sequence ID" value="NZ_JAMGBA010000001.1"/>
</dbReference>
<feature type="transmembrane region" description="Helical" evidence="6">
    <location>
        <begin position="29"/>
        <end position="53"/>
    </location>
</feature>
<dbReference type="PANTHER" id="PTHR38459:SF1">
    <property type="entry name" value="PROPHAGE BACTOPRENOL-LINKED GLUCOSE TRANSLOCASE HOMOLOG"/>
    <property type="match status" value="1"/>
</dbReference>
<evidence type="ECO:0000313" key="9">
    <source>
        <dbReference type="Proteomes" id="UP001203410"/>
    </source>
</evidence>
<protein>
    <submittedName>
        <fullName evidence="8">GtrA family protein</fullName>
    </submittedName>
</protein>
<comment type="similarity">
    <text evidence="2">Belongs to the GtrA family.</text>
</comment>
<dbReference type="Pfam" id="PF04138">
    <property type="entry name" value="GtrA_DPMS_TM"/>
    <property type="match status" value="1"/>
</dbReference>
<gene>
    <name evidence="8" type="ORF">LZ496_05370</name>
</gene>
<dbReference type="InterPro" id="IPR007267">
    <property type="entry name" value="GtrA_DPMS_TM"/>
</dbReference>
<sequence>MIRSALRRGPIKTGVELLSLPATRQLLRYAIAGFCVTQFAAGVYSAIIFIFAIDPLKANAISTTFGLAAGYLAHSRFSFAVGSSVREHLQLGRFLLASLLAFMINSFWIWLLVKQMHLSPFAPVPLMMFATPCISFLLNRYWVFRAY</sequence>
<evidence type="ECO:0000256" key="6">
    <source>
        <dbReference type="SAM" id="Phobius"/>
    </source>
</evidence>
<keyword evidence="5 6" id="KW-0472">Membrane</keyword>
<evidence type="ECO:0000256" key="3">
    <source>
        <dbReference type="ARBA" id="ARBA00022692"/>
    </source>
</evidence>